<evidence type="ECO:0000313" key="2">
    <source>
        <dbReference type="EMBL" id="CCA59013.1"/>
    </source>
</evidence>
<protein>
    <recommendedName>
        <fullName evidence="1">Helix-turn-helix domain-containing protein</fullName>
    </recommendedName>
</protein>
<dbReference type="STRING" id="953739.SVEN_5727"/>
<dbReference type="eggNOG" id="ENOG5031TB2">
    <property type="taxonomic scope" value="Bacteria"/>
</dbReference>
<gene>
    <name evidence="2" type="ordered locus">SVEN_5727</name>
</gene>
<reference evidence="2 3" key="1">
    <citation type="journal article" date="2011" name="BMC Genomics">
        <title>Genome-wide analysis of the role of GlnR in Streptomyces venezuelae provides new insights into global nitrogen regulation in actinomycetes.</title>
        <authorList>
            <person name="Pullan S.T."/>
            <person name="Bibb M.J."/>
            <person name="Merrick M."/>
        </authorList>
    </citation>
    <scope>NUCLEOTIDE SEQUENCE [LARGE SCALE GENOMIC DNA]</scope>
    <source>
        <strain evidence="3">ATCC 10712 / CBS 650.69 / DSM 40230 / JCM 4526 / NBRC 13096 / PD 04745</strain>
    </source>
</reference>
<keyword evidence="3" id="KW-1185">Reference proteome</keyword>
<dbReference type="Proteomes" id="UP000006854">
    <property type="component" value="Chromosome"/>
</dbReference>
<accession>F2R9H0</accession>
<dbReference type="InterPro" id="IPR041657">
    <property type="entry name" value="HTH_17"/>
</dbReference>
<dbReference type="HOGENOM" id="CLU_2262380_0_0_11"/>
<dbReference type="RefSeq" id="WP_015036908.1">
    <property type="nucleotide sequence ID" value="NC_018750.1"/>
</dbReference>
<dbReference type="GeneID" id="93985226"/>
<dbReference type="InterPro" id="IPR009061">
    <property type="entry name" value="DNA-bd_dom_put_sf"/>
</dbReference>
<evidence type="ECO:0000313" key="3">
    <source>
        <dbReference type="Proteomes" id="UP000006854"/>
    </source>
</evidence>
<dbReference type="SUPFAM" id="SSF46955">
    <property type="entry name" value="Putative DNA-binding domain"/>
    <property type="match status" value="1"/>
</dbReference>
<dbReference type="EMBL" id="FR845719">
    <property type="protein sequence ID" value="CCA59013.1"/>
    <property type="molecule type" value="Genomic_DNA"/>
</dbReference>
<dbReference type="AlphaFoldDB" id="F2R9H0"/>
<dbReference type="KEGG" id="sve:SVEN_5727"/>
<feature type="domain" description="Helix-turn-helix" evidence="1">
    <location>
        <begin position="39"/>
        <end position="93"/>
    </location>
</feature>
<dbReference type="Pfam" id="PF12728">
    <property type="entry name" value="HTH_17"/>
    <property type="match status" value="1"/>
</dbReference>
<organism evidence="2 3">
    <name type="scientific">Streptomyces venezuelae (strain ATCC 10712 / CBS 650.69 / DSM 40230 / JCM 4526 / NBRC 13096 / PD 04745)</name>
    <dbReference type="NCBI Taxonomy" id="953739"/>
    <lineage>
        <taxon>Bacteria</taxon>
        <taxon>Bacillati</taxon>
        <taxon>Actinomycetota</taxon>
        <taxon>Actinomycetes</taxon>
        <taxon>Kitasatosporales</taxon>
        <taxon>Streptomycetaceae</taxon>
        <taxon>Streptomyces</taxon>
    </lineage>
</organism>
<proteinExistence type="predicted"/>
<sequence length="103" mass="11325">MVLASLSIPVSSALVAADLRSRSRGLPREVKGPTVCDSLLSVPRVAEMLDISRRSVYRYIELGELSVVDLRTGNGRSRVRIPSRDVHEFVGRRTSATSCRRSA</sequence>
<name>F2R9H0_STRVP</name>
<evidence type="ECO:0000259" key="1">
    <source>
        <dbReference type="Pfam" id="PF12728"/>
    </source>
</evidence>